<dbReference type="PANTHER" id="PTHR15154">
    <property type="entry name" value="HAMARTIN"/>
    <property type="match status" value="1"/>
</dbReference>
<dbReference type="InterPro" id="IPR007483">
    <property type="entry name" value="Hamartin"/>
</dbReference>
<accession>A0A803SSV9</accession>
<dbReference type="GeneTree" id="ENSGT00390000014148"/>
<organism evidence="1 2">
    <name type="scientific">Anolis carolinensis</name>
    <name type="common">Green anole</name>
    <name type="synonym">American chameleon</name>
    <dbReference type="NCBI Taxonomy" id="28377"/>
    <lineage>
        <taxon>Eukaryota</taxon>
        <taxon>Metazoa</taxon>
        <taxon>Chordata</taxon>
        <taxon>Craniata</taxon>
        <taxon>Vertebrata</taxon>
        <taxon>Euteleostomi</taxon>
        <taxon>Lepidosauria</taxon>
        <taxon>Squamata</taxon>
        <taxon>Bifurcata</taxon>
        <taxon>Unidentata</taxon>
        <taxon>Episquamata</taxon>
        <taxon>Toxicofera</taxon>
        <taxon>Iguania</taxon>
        <taxon>Dactyloidae</taxon>
        <taxon>Anolis</taxon>
    </lineage>
</organism>
<dbReference type="PANTHER" id="PTHR15154:SF2">
    <property type="entry name" value="HAMARTIN"/>
    <property type="match status" value="1"/>
</dbReference>
<proteinExistence type="predicted"/>
<dbReference type="SUPFAM" id="SSF48371">
    <property type="entry name" value="ARM repeat"/>
    <property type="match status" value="1"/>
</dbReference>
<evidence type="ECO:0008006" key="3">
    <source>
        <dbReference type="Google" id="ProtNLM"/>
    </source>
</evidence>
<dbReference type="InParanoid" id="A0A803SSV9"/>
<reference evidence="1" key="1">
    <citation type="submission" date="2009-12" db="EMBL/GenBank/DDBJ databases">
        <title>The Genome Sequence of Anolis carolinensis (Green Anole Lizard).</title>
        <authorList>
            <consortium name="The Genome Sequencing Platform"/>
            <person name="Di Palma F."/>
            <person name="Alfoldi J."/>
            <person name="Heiman D."/>
            <person name="Young S."/>
            <person name="Grabherr M."/>
            <person name="Johnson J."/>
            <person name="Lander E.S."/>
            <person name="Lindblad-Toh K."/>
        </authorList>
    </citation>
    <scope>NUCLEOTIDE SEQUENCE [LARGE SCALE GENOMIC DNA]</scope>
    <source>
        <strain evidence="1">JBL SC #1</strain>
    </source>
</reference>
<dbReference type="Pfam" id="PF04388">
    <property type="entry name" value="Hamartin"/>
    <property type="match status" value="1"/>
</dbReference>
<dbReference type="AlphaFoldDB" id="A0A803SSV9"/>
<evidence type="ECO:0000313" key="2">
    <source>
        <dbReference type="Proteomes" id="UP000001646"/>
    </source>
</evidence>
<reference evidence="1" key="2">
    <citation type="submission" date="2025-08" db="UniProtKB">
        <authorList>
            <consortium name="Ensembl"/>
        </authorList>
    </citation>
    <scope>IDENTIFICATION</scope>
</reference>
<name>A0A803SSV9_ANOCA</name>
<evidence type="ECO:0000313" key="1">
    <source>
        <dbReference type="Ensembl" id="ENSACAP00000026049.1"/>
    </source>
</evidence>
<reference evidence="1" key="3">
    <citation type="submission" date="2025-09" db="UniProtKB">
        <authorList>
            <consortium name="Ensembl"/>
        </authorList>
    </citation>
    <scope>IDENTIFICATION</scope>
</reference>
<dbReference type="Ensembl" id="ENSACAT00000046085.1">
    <property type="protein sequence ID" value="ENSACAP00000026049.1"/>
    <property type="gene ID" value="ENSACAG00000045473.1"/>
</dbReference>
<protein>
    <recommendedName>
        <fullName evidence="3">TSC complex subunit 1</fullName>
    </recommendedName>
</protein>
<dbReference type="Proteomes" id="UP000001646">
    <property type="component" value="Unplaced"/>
</dbReference>
<dbReference type="InterPro" id="IPR016024">
    <property type="entry name" value="ARM-type_fold"/>
</dbReference>
<sequence length="343" mass="37723">MVALKQPPLQCVSKVFCTVSVQKTQSNLHLLVLCSHIWPFPQLDRGTHGGLVGAVHAEGGVTMAQPGNVGDLLAMLDSPVLAVLEDITAAFTENLNSDRGPVLVNALVDYYLETSSQQALHILSTLQEPHDKHLLDKINEYMSKPSTRLSTLSLLSHVIRRQPSWKHKLSQAPVLLSLLKCLKTDADVVVLTTGVLVLITLLPMIPQSGKQYLHDFFGIFGRLSSWYLKNPGHVAEILPCAPSPPASTLSSTDSTGSTLATSCLFLRSHYSMKENLETFEEVVKVSQETQHKPGFSLSLPREKCTGRPQVTNKTCSFGFVSRLDIIIIFLNNFYYVRSQGSSN</sequence>
<keyword evidence="2" id="KW-1185">Reference proteome</keyword>